<evidence type="ECO:0000313" key="6">
    <source>
        <dbReference type="EMBL" id="URW75457.1"/>
    </source>
</evidence>
<dbReference type="RefSeq" id="WP_250751669.1">
    <property type="nucleotide sequence ID" value="NZ_CP098401.1"/>
</dbReference>
<organism evidence="6 7">
    <name type="scientific">Sphingomonas donggukensis</name>
    <dbReference type="NCBI Taxonomy" id="2949093"/>
    <lineage>
        <taxon>Bacteria</taxon>
        <taxon>Pseudomonadati</taxon>
        <taxon>Pseudomonadota</taxon>
        <taxon>Alphaproteobacteria</taxon>
        <taxon>Sphingomonadales</taxon>
        <taxon>Sphingomonadaceae</taxon>
        <taxon>Sphingomonas</taxon>
    </lineage>
</organism>
<dbReference type="SUPFAM" id="SSF54001">
    <property type="entry name" value="Cysteine proteinases"/>
    <property type="match status" value="1"/>
</dbReference>
<name>A0ABY4TT47_9SPHN</name>
<evidence type="ECO:0000256" key="1">
    <source>
        <dbReference type="ARBA" id="ARBA00007074"/>
    </source>
</evidence>
<gene>
    <name evidence="6" type="ORF">M9980_13125</name>
</gene>
<keyword evidence="4" id="KW-0788">Thiol protease</keyword>
<dbReference type="PROSITE" id="PS51935">
    <property type="entry name" value="NLPC_P60"/>
    <property type="match status" value="1"/>
</dbReference>
<keyword evidence="2" id="KW-0645">Protease</keyword>
<accession>A0ABY4TT47</accession>
<evidence type="ECO:0000313" key="7">
    <source>
        <dbReference type="Proteomes" id="UP001055580"/>
    </source>
</evidence>
<evidence type="ECO:0000256" key="2">
    <source>
        <dbReference type="ARBA" id="ARBA00022670"/>
    </source>
</evidence>
<sequence>MTRGERIAAAAKAAVGARFRLHGRDLANGLDCVGLVAVAFRAGGYDGPVPTGYALRSGDGGALTEQMRAAGFARVRLMRPGDVIAMASGPGQLHLGIVTVDGFVHADAGLRRVVERPGAPPWPVVGRWRLTSKAKGDATWRR</sequence>
<dbReference type="EMBL" id="CP098401">
    <property type="protein sequence ID" value="URW75457.1"/>
    <property type="molecule type" value="Genomic_DNA"/>
</dbReference>
<dbReference type="InterPro" id="IPR038765">
    <property type="entry name" value="Papain-like_cys_pep_sf"/>
</dbReference>
<proteinExistence type="inferred from homology"/>
<comment type="similarity">
    <text evidence="1">Belongs to the peptidase C40 family.</text>
</comment>
<dbReference type="Proteomes" id="UP001055580">
    <property type="component" value="Chromosome"/>
</dbReference>
<feature type="domain" description="NlpC/P60" evidence="5">
    <location>
        <begin position="1"/>
        <end position="139"/>
    </location>
</feature>
<evidence type="ECO:0000256" key="4">
    <source>
        <dbReference type="ARBA" id="ARBA00022807"/>
    </source>
</evidence>
<protein>
    <submittedName>
        <fullName evidence="6">C40 family peptidase</fullName>
    </submittedName>
</protein>
<dbReference type="InterPro" id="IPR000064">
    <property type="entry name" value="NLP_P60_dom"/>
</dbReference>
<reference evidence="6" key="1">
    <citation type="submission" date="2022-05" db="EMBL/GenBank/DDBJ databases">
        <title>Sphingomonas sp. strain RMG20 Genome sequencing and assembly.</title>
        <authorList>
            <person name="Kim I."/>
        </authorList>
    </citation>
    <scope>NUCLEOTIDE SEQUENCE</scope>
    <source>
        <strain evidence="6">RMG20</strain>
    </source>
</reference>
<evidence type="ECO:0000256" key="3">
    <source>
        <dbReference type="ARBA" id="ARBA00022801"/>
    </source>
</evidence>
<evidence type="ECO:0000259" key="5">
    <source>
        <dbReference type="PROSITE" id="PS51935"/>
    </source>
</evidence>
<keyword evidence="7" id="KW-1185">Reference proteome</keyword>
<keyword evidence="3" id="KW-0378">Hydrolase</keyword>
<dbReference type="Gene3D" id="3.90.1720.10">
    <property type="entry name" value="endopeptidase domain like (from Nostoc punctiforme)"/>
    <property type="match status" value="1"/>
</dbReference>